<reference evidence="4" key="1">
    <citation type="journal article" date="2019" name="Int. J. Syst. Evol. Microbiol.">
        <title>The Global Catalogue of Microorganisms (GCM) 10K type strain sequencing project: providing services to taxonomists for standard genome sequencing and annotation.</title>
        <authorList>
            <consortium name="The Broad Institute Genomics Platform"/>
            <consortium name="The Broad Institute Genome Sequencing Center for Infectious Disease"/>
            <person name="Wu L."/>
            <person name="Ma J."/>
        </authorList>
    </citation>
    <scope>NUCLEOTIDE SEQUENCE [LARGE SCALE GENOMIC DNA]</scope>
    <source>
        <strain evidence="4">CGMCC 1.15922</strain>
    </source>
</reference>
<accession>A0ABQ3IFN7</accession>
<evidence type="ECO:0000256" key="1">
    <source>
        <dbReference type="SAM" id="SignalP"/>
    </source>
</evidence>
<feature type="signal peptide" evidence="1">
    <location>
        <begin position="1"/>
        <end position="18"/>
    </location>
</feature>
<comment type="caution">
    <text evidence="3">The sequence shown here is derived from an EMBL/GenBank/DDBJ whole genome shotgun (WGS) entry which is preliminary data.</text>
</comment>
<keyword evidence="4" id="KW-1185">Reference proteome</keyword>
<organism evidence="3 4">
    <name type="scientific">Thalassotalea profundi</name>
    <dbReference type="NCBI Taxonomy" id="2036687"/>
    <lineage>
        <taxon>Bacteria</taxon>
        <taxon>Pseudomonadati</taxon>
        <taxon>Pseudomonadota</taxon>
        <taxon>Gammaproteobacteria</taxon>
        <taxon>Alteromonadales</taxon>
        <taxon>Colwelliaceae</taxon>
        <taxon>Thalassotalea</taxon>
    </lineage>
</organism>
<name>A0ABQ3IFN7_9GAMM</name>
<dbReference type="EMBL" id="BNAH01000002">
    <property type="protein sequence ID" value="GHE81846.1"/>
    <property type="molecule type" value="Genomic_DNA"/>
</dbReference>
<feature type="chain" id="PRO_5046573959" description="Ice-binding protein C-terminal domain-containing protein" evidence="1">
    <location>
        <begin position="19"/>
        <end position="187"/>
    </location>
</feature>
<protein>
    <recommendedName>
        <fullName evidence="2">Ice-binding protein C-terminal domain-containing protein</fullName>
    </recommendedName>
</protein>
<dbReference type="RefSeq" id="WP_189376784.1">
    <property type="nucleotide sequence ID" value="NZ_BNAH01000002.1"/>
</dbReference>
<evidence type="ECO:0000313" key="3">
    <source>
        <dbReference type="EMBL" id="GHE81846.1"/>
    </source>
</evidence>
<keyword evidence="1" id="KW-0732">Signal</keyword>
<dbReference type="Pfam" id="PF07589">
    <property type="entry name" value="PEP-CTERM"/>
    <property type="match status" value="1"/>
</dbReference>
<evidence type="ECO:0000259" key="2">
    <source>
        <dbReference type="Pfam" id="PF07589"/>
    </source>
</evidence>
<dbReference type="InterPro" id="IPR013424">
    <property type="entry name" value="Ice-binding_C"/>
</dbReference>
<dbReference type="Proteomes" id="UP000626370">
    <property type="component" value="Unassembled WGS sequence"/>
</dbReference>
<feature type="domain" description="Ice-binding protein C-terminal" evidence="2">
    <location>
        <begin position="161"/>
        <end position="185"/>
    </location>
</feature>
<gene>
    <name evidence="3" type="ORF">GCM10011501_07750</name>
</gene>
<evidence type="ECO:0000313" key="4">
    <source>
        <dbReference type="Proteomes" id="UP000626370"/>
    </source>
</evidence>
<proteinExistence type="predicted"/>
<sequence>MKNFIICILLMFSMKANAGLITVNISSDTVAVGSAISVEINGSNFVESDMFWFDFNFDNSIFSFDIANLTSELILVDSSLGLFDGLGITSESFGLGFLFSDMFAPVSGDFNIATFELVAETVGTSFFDISGLDGFATDFNITPSYIVNFSNGNTVSSEATSVPEPSTLFIALLALASFVMSASRKVK</sequence>